<dbReference type="InterPro" id="IPR009187">
    <property type="entry name" value="Prok_Ku"/>
</dbReference>
<accession>A0A2P7RPW1</accession>
<dbReference type="SUPFAM" id="SSF100939">
    <property type="entry name" value="SPOC domain-like"/>
    <property type="match status" value="1"/>
</dbReference>
<feature type="domain" description="Ku" evidence="2">
    <location>
        <begin position="2"/>
        <end position="84"/>
    </location>
</feature>
<dbReference type="Pfam" id="PF02735">
    <property type="entry name" value="Ku"/>
    <property type="match status" value="1"/>
</dbReference>
<dbReference type="InterPro" id="IPR006164">
    <property type="entry name" value="DNA_bd_Ku70/Ku80"/>
</dbReference>
<comment type="caution">
    <text evidence="3">The sequence shown here is derived from an EMBL/GenBank/DDBJ whole genome shotgun (WGS) entry which is preliminary data.</text>
</comment>
<sequence>MRKPYYLVPVDKPSTDPFALVREAMRKTKKAALATVVLWQRERHVLIEPLDNGMLMTLMHSAKEIVPAKRAFDEMGTPKIDPEMTEIASMIIDK</sequence>
<reference evidence="3 4" key="1">
    <citation type="submission" date="2018-03" db="EMBL/GenBank/DDBJ databases">
        <title>The draft genome of Mesorhizobium soli JCM 19897.</title>
        <authorList>
            <person name="Li L."/>
            <person name="Liu L."/>
            <person name="Liang L."/>
            <person name="Wang T."/>
            <person name="Zhang X."/>
        </authorList>
    </citation>
    <scope>NUCLEOTIDE SEQUENCE [LARGE SCALE GENOMIC DNA]</scope>
    <source>
        <strain evidence="3 4">JCM 19897</strain>
    </source>
</reference>
<evidence type="ECO:0000256" key="1">
    <source>
        <dbReference type="ARBA" id="ARBA00023125"/>
    </source>
</evidence>
<protein>
    <recommendedName>
        <fullName evidence="2">Ku domain-containing protein</fullName>
    </recommendedName>
</protein>
<evidence type="ECO:0000313" key="3">
    <source>
        <dbReference type="EMBL" id="PSJ52230.1"/>
    </source>
</evidence>
<dbReference type="PANTHER" id="PTHR41251">
    <property type="entry name" value="NON-HOMOLOGOUS END JOINING PROTEIN KU"/>
    <property type="match status" value="1"/>
</dbReference>
<dbReference type="Proteomes" id="UP000240653">
    <property type="component" value="Unassembled WGS sequence"/>
</dbReference>
<evidence type="ECO:0000313" key="4">
    <source>
        <dbReference type="Proteomes" id="UP000240653"/>
    </source>
</evidence>
<dbReference type="InterPro" id="IPR016194">
    <property type="entry name" value="SPOC-like_C_dom_sf"/>
</dbReference>
<evidence type="ECO:0000259" key="2">
    <source>
        <dbReference type="Pfam" id="PF02735"/>
    </source>
</evidence>
<proteinExistence type="predicted"/>
<gene>
    <name evidence="3" type="ORF">C7I85_29040</name>
</gene>
<keyword evidence="4" id="KW-1185">Reference proteome</keyword>
<dbReference type="PANTHER" id="PTHR41251:SF1">
    <property type="entry name" value="NON-HOMOLOGOUS END JOINING PROTEIN KU"/>
    <property type="match status" value="1"/>
</dbReference>
<dbReference type="AlphaFoldDB" id="A0A2P7RPW1"/>
<dbReference type="GO" id="GO:0003690">
    <property type="term" value="F:double-stranded DNA binding"/>
    <property type="evidence" value="ECO:0007669"/>
    <property type="project" value="TreeGrafter"/>
</dbReference>
<keyword evidence="1" id="KW-0238">DNA-binding</keyword>
<name>A0A2P7RPW1_9HYPH</name>
<dbReference type="EMBL" id="PXYL01000034">
    <property type="protein sequence ID" value="PSJ52230.1"/>
    <property type="molecule type" value="Genomic_DNA"/>
</dbReference>
<organism evidence="3 4">
    <name type="scientific">Pseudaminobacter soli</name>
    <name type="common">ex Li et al. 2025</name>
    <dbReference type="NCBI Taxonomy" id="1295366"/>
    <lineage>
        <taxon>Bacteria</taxon>
        <taxon>Pseudomonadati</taxon>
        <taxon>Pseudomonadota</taxon>
        <taxon>Alphaproteobacteria</taxon>
        <taxon>Hyphomicrobiales</taxon>
        <taxon>Phyllobacteriaceae</taxon>
        <taxon>Pseudaminobacter</taxon>
    </lineage>
</organism>
<dbReference type="RefSeq" id="WP_106727472.1">
    <property type="nucleotide sequence ID" value="NZ_PXYL01000034.1"/>
</dbReference>
<dbReference type="GO" id="GO:0006303">
    <property type="term" value="P:double-strand break repair via nonhomologous end joining"/>
    <property type="evidence" value="ECO:0007669"/>
    <property type="project" value="InterPro"/>
</dbReference>